<dbReference type="GO" id="GO:0004040">
    <property type="term" value="F:amidase activity"/>
    <property type="evidence" value="ECO:0007669"/>
    <property type="project" value="InterPro"/>
</dbReference>
<dbReference type="InterPro" id="IPR051056">
    <property type="entry name" value="Glycosyl_Hydrolase_73"/>
</dbReference>
<dbReference type="GO" id="GO:0044780">
    <property type="term" value="P:bacterial-type flagellum assembly"/>
    <property type="evidence" value="ECO:0007669"/>
    <property type="project" value="InterPro"/>
</dbReference>
<keyword evidence="13" id="KW-0966">Cell projection</keyword>
<evidence type="ECO:0000313" key="13">
    <source>
        <dbReference type="EMBL" id="MCB5162855.1"/>
    </source>
</evidence>
<feature type="domain" description="Mannosyl-glycoprotein endo-beta-N-acetylglucosamidase-like" evidence="12">
    <location>
        <begin position="165"/>
        <end position="326"/>
    </location>
</feature>
<organism evidence="13 14">
    <name type="scientific">Marinomonas algarum</name>
    <dbReference type="NCBI Taxonomy" id="2883105"/>
    <lineage>
        <taxon>Bacteria</taxon>
        <taxon>Pseudomonadati</taxon>
        <taxon>Pseudomonadota</taxon>
        <taxon>Gammaproteobacteria</taxon>
        <taxon>Oceanospirillales</taxon>
        <taxon>Oceanospirillaceae</taxon>
        <taxon>Marinomonas</taxon>
    </lineage>
</organism>
<dbReference type="AlphaFoldDB" id="A0A9X1IPA4"/>
<evidence type="ECO:0000256" key="1">
    <source>
        <dbReference type="ARBA" id="ARBA00002954"/>
    </source>
</evidence>
<dbReference type="Gene3D" id="2.10.70.40">
    <property type="entry name" value="peptidoglycan hydrolase"/>
    <property type="match status" value="1"/>
</dbReference>
<dbReference type="GO" id="GO:0071555">
    <property type="term" value="P:cell wall organization"/>
    <property type="evidence" value="ECO:0007669"/>
    <property type="project" value="UniProtKB-KW"/>
</dbReference>
<evidence type="ECO:0000256" key="9">
    <source>
        <dbReference type="ARBA" id="ARBA00023295"/>
    </source>
</evidence>
<dbReference type="Proteomes" id="UP001139095">
    <property type="component" value="Unassembled WGS sequence"/>
</dbReference>
<evidence type="ECO:0000256" key="7">
    <source>
        <dbReference type="ARBA" id="ARBA00022795"/>
    </source>
</evidence>
<evidence type="ECO:0000313" key="14">
    <source>
        <dbReference type="Proteomes" id="UP001139095"/>
    </source>
</evidence>
<reference evidence="13" key="1">
    <citation type="submission" date="2021-10" db="EMBL/GenBank/DDBJ databases">
        <title>Marinomonas pontica sp. nov., isolated from the Black Sea.</title>
        <authorList>
            <person name="Zhao L.-H."/>
            <person name="Xue J.-H."/>
        </authorList>
    </citation>
    <scope>NUCLEOTIDE SEQUENCE</scope>
    <source>
        <strain evidence="13">E8</strain>
    </source>
</reference>
<comment type="subcellular location">
    <subcellularLocation>
        <location evidence="2">Periplasm</location>
    </subcellularLocation>
</comment>
<evidence type="ECO:0000256" key="11">
    <source>
        <dbReference type="ARBA" id="ARBA00030835"/>
    </source>
</evidence>
<dbReference type="EMBL" id="JAJATW010000025">
    <property type="protein sequence ID" value="MCB5162855.1"/>
    <property type="molecule type" value="Genomic_DNA"/>
</dbReference>
<keyword evidence="13" id="KW-0969">Cilium</keyword>
<comment type="similarity">
    <text evidence="4">In the C-terminal section; belongs to the glycosyl hydrolase 73 family.</text>
</comment>
<dbReference type="InterPro" id="IPR019301">
    <property type="entry name" value="Flagellar_prot_FlgJ_N"/>
</dbReference>
<evidence type="ECO:0000256" key="8">
    <source>
        <dbReference type="ARBA" id="ARBA00022801"/>
    </source>
</evidence>
<dbReference type="NCBIfam" id="TIGR02541">
    <property type="entry name" value="flagell_FlgJ"/>
    <property type="match status" value="1"/>
</dbReference>
<comment type="function">
    <text evidence="1">Flagellum-specific muramidase which hydrolyzes the peptidoglycan layer to assemble the rod structure in the periplasmic space.</text>
</comment>
<protein>
    <recommendedName>
        <fullName evidence="5">Peptidoglycan hydrolase FlgJ</fullName>
    </recommendedName>
    <alternativeName>
        <fullName evidence="11">Muramidase FlgJ</fullName>
    </alternativeName>
</protein>
<keyword evidence="14" id="KW-1185">Reference proteome</keyword>
<keyword evidence="6" id="KW-0574">Periplasm</keyword>
<dbReference type="InterPro" id="IPR013377">
    <property type="entry name" value="FlgJ"/>
</dbReference>
<keyword evidence="10" id="KW-0961">Cell wall biogenesis/degradation</keyword>
<sequence length="328" mass="35850">MMNSVPSKQDFFADFSSLTDLKTRAQKDPDAAVKEVAQQFESIFLNILLKNMRSSNEAIGGGLFSSAQTKQYQEMMDSQMAQSMAKSGGIGLSDALIRQYQTQQQASVSSPEAKARGDSDFLNQVAKQDLVRIQALAKQASTEFAQSVQQEAVSQSSGTSSQDISLPSAVSVVFDSPDEFVQQLWPYAQKAADLLGVNPKAVLAQAALETGWGKFPIAKEDGTASFNLFGIKADNRWQGDRAVVSTLEFRDGVAKREKAAFRAYDSFAQSFEDYADFLSTSERYQEALRSGKDAASFAYSLQQGGYATDPNYAQKIDRIVSSSWLDAL</sequence>
<dbReference type="PANTHER" id="PTHR33308:SF9">
    <property type="entry name" value="PEPTIDOGLYCAN HYDROLASE FLGJ"/>
    <property type="match status" value="1"/>
</dbReference>
<comment type="similarity">
    <text evidence="3">In the N-terminal section; belongs to the FlgJ family.</text>
</comment>
<dbReference type="RefSeq" id="WP_226755202.1">
    <property type="nucleotide sequence ID" value="NZ_JAJATW010000025.1"/>
</dbReference>
<dbReference type="GO" id="GO:0016798">
    <property type="term" value="F:hydrolase activity, acting on glycosyl bonds"/>
    <property type="evidence" value="ECO:0007669"/>
    <property type="project" value="UniProtKB-KW"/>
</dbReference>
<evidence type="ECO:0000256" key="5">
    <source>
        <dbReference type="ARBA" id="ARBA00013433"/>
    </source>
</evidence>
<evidence type="ECO:0000256" key="2">
    <source>
        <dbReference type="ARBA" id="ARBA00004418"/>
    </source>
</evidence>
<comment type="caution">
    <text evidence="13">The sequence shown here is derived from an EMBL/GenBank/DDBJ whole genome shotgun (WGS) entry which is preliminary data.</text>
</comment>
<dbReference type="InterPro" id="IPR002901">
    <property type="entry name" value="MGlyc_endo_b_GlcNAc-like_dom"/>
</dbReference>
<dbReference type="GO" id="GO:0071973">
    <property type="term" value="P:bacterial-type flagellum-dependent cell motility"/>
    <property type="evidence" value="ECO:0007669"/>
    <property type="project" value="TreeGrafter"/>
</dbReference>
<name>A0A9X1IPA4_9GAMM</name>
<gene>
    <name evidence="13" type="primary">flgJ</name>
    <name evidence="13" type="ORF">LG368_13230</name>
</gene>
<keyword evidence="8 13" id="KW-0378">Hydrolase</keyword>
<evidence type="ECO:0000256" key="3">
    <source>
        <dbReference type="ARBA" id="ARBA00006880"/>
    </source>
</evidence>
<dbReference type="Gene3D" id="1.10.530.10">
    <property type="match status" value="1"/>
</dbReference>
<accession>A0A9X1IPA4</accession>
<dbReference type="GO" id="GO:0042597">
    <property type="term" value="C:periplasmic space"/>
    <property type="evidence" value="ECO:0007669"/>
    <property type="project" value="UniProtKB-SubCell"/>
</dbReference>
<dbReference type="PRINTS" id="PR01002">
    <property type="entry name" value="FLGFLGJ"/>
</dbReference>
<evidence type="ECO:0000256" key="6">
    <source>
        <dbReference type="ARBA" id="ARBA00022764"/>
    </source>
</evidence>
<proteinExistence type="inferred from homology"/>
<evidence type="ECO:0000259" key="12">
    <source>
        <dbReference type="SMART" id="SM00047"/>
    </source>
</evidence>
<dbReference type="PANTHER" id="PTHR33308">
    <property type="entry name" value="PEPTIDOGLYCAN HYDROLASE FLGJ"/>
    <property type="match status" value="1"/>
</dbReference>
<evidence type="ECO:0000256" key="4">
    <source>
        <dbReference type="ARBA" id="ARBA00007974"/>
    </source>
</evidence>
<keyword evidence="13" id="KW-0282">Flagellum</keyword>
<keyword evidence="9 13" id="KW-0326">Glycosidase</keyword>
<dbReference type="SMART" id="SM00047">
    <property type="entry name" value="LYZ2"/>
    <property type="match status" value="1"/>
</dbReference>
<evidence type="ECO:0000256" key="10">
    <source>
        <dbReference type="ARBA" id="ARBA00023316"/>
    </source>
</evidence>
<dbReference type="Pfam" id="PF01832">
    <property type="entry name" value="Glucosaminidase"/>
    <property type="match status" value="1"/>
</dbReference>
<keyword evidence="7" id="KW-1005">Bacterial flagellum biogenesis</keyword>
<dbReference type="Pfam" id="PF10135">
    <property type="entry name" value="Rod-binding"/>
    <property type="match status" value="1"/>
</dbReference>